<keyword evidence="5 8" id="KW-1133">Transmembrane helix</keyword>
<evidence type="ECO:0000313" key="11">
    <source>
        <dbReference type="EMBL" id="OZJ03450.1"/>
    </source>
</evidence>
<evidence type="ECO:0000259" key="9">
    <source>
        <dbReference type="Pfam" id="PF06814"/>
    </source>
</evidence>
<dbReference type="InterPro" id="IPR009637">
    <property type="entry name" value="GPR107/GPR108-like"/>
</dbReference>
<evidence type="ECO:0000256" key="1">
    <source>
        <dbReference type="ARBA" id="ARBA00004141"/>
    </source>
</evidence>
<evidence type="ECO:0000259" key="10">
    <source>
        <dbReference type="Pfam" id="PF21902"/>
    </source>
</evidence>
<feature type="domain" description="GOST seven transmembrane" evidence="9">
    <location>
        <begin position="158"/>
        <end position="408"/>
    </location>
</feature>
<dbReference type="Proteomes" id="UP000242875">
    <property type="component" value="Unassembled WGS sequence"/>
</dbReference>
<feature type="transmembrane region" description="Helical" evidence="8">
    <location>
        <begin position="191"/>
        <end position="212"/>
    </location>
</feature>
<proteinExistence type="inferred from homology"/>
<keyword evidence="6 8" id="KW-0472">Membrane</keyword>
<gene>
    <name evidence="11" type="ORF">BZG36_02730</name>
</gene>
<dbReference type="GO" id="GO:0042147">
    <property type="term" value="P:retrograde transport, endosome to Golgi"/>
    <property type="evidence" value="ECO:0007669"/>
    <property type="project" value="TreeGrafter"/>
</dbReference>
<evidence type="ECO:0000256" key="8">
    <source>
        <dbReference type="SAM" id="Phobius"/>
    </source>
</evidence>
<evidence type="ECO:0000256" key="6">
    <source>
        <dbReference type="ARBA" id="ARBA00023136"/>
    </source>
</evidence>
<dbReference type="Pfam" id="PF06814">
    <property type="entry name" value="GOST_TM"/>
    <property type="match status" value="1"/>
</dbReference>
<dbReference type="GO" id="GO:0005829">
    <property type="term" value="C:cytosol"/>
    <property type="evidence" value="ECO:0007669"/>
    <property type="project" value="GOC"/>
</dbReference>
<keyword evidence="3 8" id="KW-0812">Transmembrane</keyword>
<dbReference type="InterPro" id="IPR053938">
    <property type="entry name" value="PTM1-like_N"/>
</dbReference>
<sequence length="527" mass="59543">MTDLDYYPSICAGVYSKSSVPNGEQPFVSVTFSELTNAKVAMAISNFDDLKYIGKQNNDYTYSYVCDQEAVLNQLCSNSTLGSMLFTISELNTTSIQYSQLTITPTTNGKVETVNYLVNETGYYCVTIFKSDPSSNDAYEAAVEWKNPYGELPGAEYPKLIFYGLMVVIYLGFGIFWAVQSFRFWSDILSVQNYIGCVVFFLMIEMAVNWGYWENYNVSGRPSWTLLGAVAVMSAARNSISFFMLLIVCLGYGVVKPSLGDTMKKCVILAATHFFFGVIYAIGTMLMTPEEAGYIILLVVFPLSITMTLFYVWTLQAIQHTLQVLDLRKQHMKAKMYKRLWRLLVWSVVMVVAFFVINMISFGSDLASEWPARNWQYRWFMLDGWLNVLYFIVFITIAILWRPTDNNKRYGLEQLASNEEEAIDLENQLQAAENAGYDGLKIRTPNGDGEGRVALDEDAAIFELGDEISDEDDDRGHPSRSSQPPPYKARSSPSGVAESEEEESDEEGSGSRNSESARLTQERRKIH</sequence>
<dbReference type="EMBL" id="MVBO01000084">
    <property type="protein sequence ID" value="OZJ03450.1"/>
    <property type="molecule type" value="Genomic_DNA"/>
</dbReference>
<feature type="transmembrane region" description="Helical" evidence="8">
    <location>
        <begin position="160"/>
        <end position="179"/>
    </location>
</feature>
<dbReference type="PANTHER" id="PTHR21229:SF1">
    <property type="entry name" value="GH17801P"/>
    <property type="match status" value="1"/>
</dbReference>
<feature type="transmembrane region" description="Helical" evidence="8">
    <location>
        <begin position="224"/>
        <end position="255"/>
    </location>
</feature>
<keyword evidence="12" id="KW-1185">Reference proteome</keyword>
<feature type="transmembrane region" description="Helical" evidence="8">
    <location>
        <begin position="294"/>
        <end position="319"/>
    </location>
</feature>
<comment type="subcellular location">
    <subcellularLocation>
        <location evidence="1">Membrane</location>
        <topology evidence="1">Multi-pass membrane protein</topology>
    </subcellularLocation>
</comment>
<dbReference type="PANTHER" id="PTHR21229">
    <property type="entry name" value="LUNG SEVEN TRANSMEMBRANE RECEPTOR"/>
    <property type="match status" value="1"/>
</dbReference>
<evidence type="ECO:0000256" key="3">
    <source>
        <dbReference type="ARBA" id="ARBA00022692"/>
    </source>
</evidence>
<accession>A0A261XYL4</accession>
<evidence type="ECO:0008006" key="13">
    <source>
        <dbReference type="Google" id="ProtNLM"/>
    </source>
</evidence>
<evidence type="ECO:0000256" key="7">
    <source>
        <dbReference type="SAM" id="MobiDB-lite"/>
    </source>
</evidence>
<dbReference type="GO" id="GO:0016020">
    <property type="term" value="C:membrane"/>
    <property type="evidence" value="ECO:0007669"/>
    <property type="project" value="UniProtKB-SubCell"/>
</dbReference>
<comment type="caution">
    <text evidence="11">The sequence shown here is derived from an EMBL/GenBank/DDBJ whole genome shotgun (WGS) entry which is preliminary data.</text>
</comment>
<dbReference type="Pfam" id="PF21902">
    <property type="entry name" value="PTM1-like_N"/>
    <property type="match status" value="1"/>
</dbReference>
<feature type="transmembrane region" description="Helical" evidence="8">
    <location>
        <begin position="267"/>
        <end position="288"/>
    </location>
</feature>
<feature type="compositionally biased region" description="Acidic residues" evidence="7">
    <location>
        <begin position="498"/>
        <end position="508"/>
    </location>
</feature>
<organism evidence="11 12">
    <name type="scientific">Bifiguratus adelaidae</name>
    <dbReference type="NCBI Taxonomy" id="1938954"/>
    <lineage>
        <taxon>Eukaryota</taxon>
        <taxon>Fungi</taxon>
        <taxon>Fungi incertae sedis</taxon>
        <taxon>Mucoromycota</taxon>
        <taxon>Mucoromycotina</taxon>
        <taxon>Endogonomycetes</taxon>
        <taxon>Endogonales</taxon>
        <taxon>Endogonales incertae sedis</taxon>
        <taxon>Bifiguratus</taxon>
    </lineage>
</organism>
<protein>
    <recommendedName>
        <fullName evidence="13">Lung seven transmembrane receptor-domain-containing protein</fullName>
    </recommendedName>
</protein>
<dbReference type="AlphaFoldDB" id="A0A261XYL4"/>
<evidence type="ECO:0000256" key="5">
    <source>
        <dbReference type="ARBA" id="ARBA00022989"/>
    </source>
</evidence>
<dbReference type="OrthoDB" id="19932at2759"/>
<reference evidence="11 12" key="1">
    <citation type="journal article" date="2017" name="Mycologia">
        <title>Bifiguratus adelaidae, gen. et sp. nov., a new member of Mucoromycotina in endophytic and soil-dwelling habitats.</title>
        <authorList>
            <person name="Torres-Cruz T.J."/>
            <person name="Billingsley Tobias T.L."/>
            <person name="Almatruk M."/>
            <person name="Hesse C."/>
            <person name="Kuske C.R."/>
            <person name="Desiro A."/>
            <person name="Benucci G.M."/>
            <person name="Bonito G."/>
            <person name="Stajich J.E."/>
            <person name="Dunlap C."/>
            <person name="Arnold A.E."/>
            <person name="Porras-Alfaro A."/>
        </authorList>
    </citation>
    <scope>NUCLEOTIDE SEQUENCE [LARGE SCALE GENOMIC DNA]</scope>
    <source>
        <strain evidence="11 12">AZ0501</strain>
    </source>
</reference>
<feature type="transmembrane region" description="Helical" evidence="8">
    <location>
        <begin position="340"/>
        <end position="364"/>
    </location>
</feature>
<feature type="domain" description="PTM1-like N-terminal" evidence="10">
    <location>
        <begin position="10"/>
        <end position="147"/>
    </location>
</feature>
<dbReference type="InterPro" id="IPR053937">
    <property type="entry name" value="GOST_TM"/>
</dbReference>
<evidence type="ECO:0000256" key="2">
    <source>
        <dbReference type="ARBA" id="ARBA00007883"/>
    </source>
</evidence>
<feature type="transmembrane region" description="Helical" evidence="8">
    <location>
        <begin position="384"/>
        <end position="401"/>
    </location>
</feature>
<dbReference type="GO" id="GO:0005794">
    <property type="term" value="C:Golgi apparatus"/>
    <property type="evidence" value="ECO:0007669"/>
    <property type="project" value="TreeGrafter"/>
</dbReference>
<keyword evidence="4" id="KW-0732">Signal</keyword>
<name>A0A261XYL4_9FUNG</name>
<comment type="similarity">
    <text evidence="2">Belongs to the LU7TM family.</text>
</comment>
<feature type="region of interest" description="Disordered" evidence="7">
    <location>
        <begin position="467"/>
        <end position="527"/>
    </location>
</feature>
<evidence type="ECO:0000256" key="4">
    <source>
        <dbReference type="ARBA" id="ARBA00022729"/>
    </source>
</evidence>
<evidence type="ECO:0000313" key="12">
    <source>
        <dbReference type="Proteomes" id="UP000242875"/>
    </source>
</evidence>